<dbReference type="CDD" id="cd03230">
    <property type="entry name" value="ABC_DR_subfamily_A"/>
    <property type="match status" value="1"/>
</dbReference>
<keyword evidence="1" id="KW-0547">Nucleotide-binding</keyword>
<evidence type="ECO:0000313" key="4">
    <source>
        <dbReference type="EMBL" id="RAQ28786.1"/>
    </source>
</evidence>
<dbReference type="Gene3D" id="3.40.50.300">
    <property type="entry name" value="P-loop containing nucleotide triphosphate hydrolases"/>
    <property type="match status" value="1"/>
</dbReference>
<gene>
    <name evidence="4" type="ORF">DPQ25_08325</name>
</gene>
<proteinExistence type="predicted"/>
<evidence type="ECO:0000256" key="2">
    <source>
        <dbReference type="ARBA" id="ARBA00022840"/>
    </source>
</evidence>
<reference evidence="4 5" key="1">
    <citation type="submission" date="2018-06" db="EMBL/GenBank/DDBJ databases">
        <title>Noncontiguous genome sequence of Ruminococcaceae bacterium ASD2818.</title>
        <authorList>
            <person name="Chaplin A.V."/>
            <person name="Sokolova S.R."/>
            <person name="Kochetkova T.O."/>
            <person name="Goltsov A.Y."/>
            <person name="Trofimov D.Y."/>
            <person name="Efimov B.A."/>
        </authorList>
    </citation>
    <scope>NUCLEOTIDE SEQUENCE [LARGE SCALE GENOMIC DNA]</scope>
    <source>
        <strain evidence="4 5">ASD2818</strain>
    </source>
</reference>
<protein>
    <submittedName>
        <fullName evidence="4">ABC transporter ATP-binding protein</fullName>
    </submittedName>
</protein>
<evidence type="ECO:0000259" key="3">
    <source>
        <dbReference type="PROSITE" id="PS50893"/>
    </source>
</evidence>
<dbReference type="InterPro" id="IPR003593">
    <property type="entry name" value="AAA+_ATPase"/>
</dbReference>
<evidence type="ECO:0000256" key="1">
    <source>
        <dbReference type="ARBA" id="ARBA00022741"/>
    </source>
</evidence>
<dbReference type="Proteomes" id="UP000249377">
    <property type="component" value="Unassembled WGS sequence"/>
</dbReference>
<dbReference type="GO" id="GO:0005524">
    <property type="term" value="F:ATP binding"/>
    <property type="evidence" value="ECO:0007669"/>
    <property type="project" value="UniProtKB-KW"/>
</dbReference>
<dbReference type="EMBL" id="QLYR01000004">
    <property type="protein sequence ID" value="RAQ28786.1"/>
    <property type="molecule type" value="Genomic_DNA"/>
</dbReference>
<dbReference type="InterPro" id="IPR003439">
    <property type="entry name" value="ABC_transporter-like_ATP-bd"/>
</dbReference>
<dbReference type="PROSITE" id="PS50893">
    <property type="entry name" value="ABC_TRANSPORTER_2"/>
    <property type="match status" value="1"/>
</dbReference>
<dbReference type="SMART" id="SM00382">
    <property type="entry name" value="AAA"/>
    <property type="match status" value="1"/>
</dbReference>
<dbReference type="Pfam" id="PF00005">
    <property type="entry name" value="ABC_tran"/>
    <property type="match status" value="1"/>
</dbReference>
<dbReference type="InterPro" id="IPR027417">
    <property type="entry name" value="P-loop_NTPase"/>
</dbReference>
<feature type="domain" description="ABC transporter" evidence="3">
    <location>
        <begin position="4"/>
        <end position="229"/>
    </location>
</feature>
<dbReference type="AlphaFoldDB" id="A0A328UJ20"/>
<dbReference type="RefSeq" id="WP_112332708.1">
    <property type="nucleotide sequence ID" value="NZ_JADPHD010000011.1"/>
</dbReference>
<comment type="caution">
    <text evidence="4">The sequence shown here is derived from an EMBL/GenBank/DDBJ whole genome shotgun (WGS) entry which is preliminary data.</text>
</comment>
<dbReference type="PANTHER" id="PTHR43158">
    <property type="entry name" value="SKFA PEPTIDE EXPORT ATP-BINDING PROTEIN SKFE"/>
    <property type="match status" value="1"/>
</dbReference>
<keyword evidence="5" id="KW-1185">Reference proteome</keyword>
<dbReference type="PANTHER" id="PTHR43158:SF5">
    <property type="entry name" value="ABC TRANSPORTER, ATP-BINDING PROTEIN"/>
    <property type="match status" value="1"/>
</dbReference>
<evidence type="ECO:0000313" key="5">
    <source>
        <dbReference type="Proteomes" id="UP000249377"/>
    </source>
</evidence>
<keyword evidence="2 4" id="KW-0067">ATP-binding</keyword>
<name>A0A328UJ20_9FIRM</name>
<dbReference type="SUPFAM" id="SSF52540">
    <property type="entry name" value="P-loop containing nucleoside triphosphate hydrolases"/>
    <property type="match status" value="1"/>
</dbReference>
<organism evidence="4 5">
    <name type="scientific">Hydrogeniiclostridium mannosilyticum</name>
    <dbReference type="NCBI Taxonomy" id="2764322"/>
    <lineage>
        <taxon>Bacteria</taxon>
        <taxon>Bacillati</taxon>
        <taxon>Bacillota</taxon>
        <taxon>Clostridia</taxon>
        <taxon>Eubacteriales</taxon>
        <taxon>Acutalibacteraceae</taxon>
        <taxon>Hydrogeniiclostridium</taxon>
    </lineage>
</organism>
<sequence length="290" mass="32420">MDAIQISNVTKRYRDTLALEGISFRFEAGRIYGLLGRNGAGKSTLINIIANRIFATDGCVTIDGEPVCENDRVQEKLYCMSEADLYPAGMRVKDIFKWTGSFYGCFDLEKAHKLAEAYELNVNKKVRALSTGYKSIFKLITALCLDVPYVIFDEPVLGLDANHRELFYRLLLESYQEKPRTIIIATHLIEEVANLIEEVVIIDRGRILLQDSVERLMATGYSIAGSQADVDTYCAGEQVFGCDLLGGMKIAYLMGGVREEKLHAGLHVSAMNLQKLFVKLTEKEVSSHEA</sequence>
<accession>A0A328UJ20</accession>
<dbReference type="GO" id="GO:0016887">
    <property type="term" value="F:ATP hydrolysis activity"/>
    <property type="evidence" value="ECO:0007669"/>
    <property type="project" value="InterPro"/>
</dbReference>